<evidence type="ECO:0000259" key="16">
    <source>
        <dbReference type="PROSITE" id="PS50109"/>
    </source>
</evidence>
<keyword evidence="4" id="KW-1003">Cell membrane</keyword>
<dbReference type="OrthoDB" id="84942at2"/>
<dbReference type="InterPro" id="IPR003661">
    <property type="entry name" value="HisK_dim/P_dom"/>
</dbReference>
<evidence type="ECO:0000256" key="9">
    <source>
        <dbReference type="ARBA" id="ARBA00022777"/>
    </source>
</evidence>
<dbReference type="SUPFAM" id="SSF55874">
    <property type="entry name" value="ATPase domain of HSP90 chaperone/DNA topoisomerase II/histidine kinase"/>
    <property type="match status" value="1"/>
</dbReference>
<dbReference type="InterPro" id="IPR036890">
    <property type="entry name" value="HATPase_C_sf"/>
</dbReference>
<keyword evidence="13 15" id="KW-0472">Membrane</keyword>
<dbReference type="Pfam" id="PF02518">
    <property type="entry name" value="HATPase_c"/>
    <property type="match status" value="1"/>
</dbReference>
<dbReference type="InterPro" id="IPR050398">
    <property type="entry name" value="HssS/ArlS-like"/>
</dbReference>
<keyword evidence="7 15" id="KW-0812">Transmembrane</keyword>
<keyword evidence="5" id="KW-0597">Phosphoprotein</keyword>
<feature type="domain" description="Histidine kinase" evidence="16">
    <location>
        <begin position="190"/>
        <end position="407"/>
    </location>
</feature>
<evidence type="ECO:0000313" key="18">
    <source>
        <dbReference type="Proteomes" id="UP000245720"/>
    </source>
</evidence>
<keyword evidence="10" id="KW-0067">ATP-binding</keyword>
<proteinExistence type="predicted"/>
<evidence type="ECO:0000256" key="4">
    <source>
        <dbReference type="ARBA" id="ARBA00022475"/>
    </source>
</evidence>
<dbReference type="PRINTS" id="PR00344">
    <property type="entry name" value="BCTRLSENSOR"/>
</dbReference>
<evidence type="ECO:0000256" key="7">
    <source>
        <dbReference type="ARBA" id="ARBA00022692"/>
    </source>
</evidence>
<organism evidence="17 18">
    <name type="scientific">Ruminococcus flavefaciens</name>
    <dbReference type="NCBI Taxonomy" id="1265"/>
    <lineage>
        <taxon>Bacteria</taxon>
        <taxon>Bacillati</taxon>
        <taxon>Bacillota</taxon>
        <taxon>Clostridia</taxon>
        <taxon>Eubacteriales</taxon>
        <taxon>Oscillospiraceae</taxon>
        <taxon>Ruminococcus</taxon>
    </lineage>
</organism>
<dbReference type="Pfam" id="PF00512">
    <property type="entry name" value="HisKA"/>
    <property type="match status" value="1"/>
</dbReference>
<evidence type="ECO:0000256" key="6">
    <source>
        <dbReference type="ARBA" id="ARBA00022679"/>
    </source>
</evidence>
<dbReference type="CDD" id="cd00075">
    <property type="entry name" value="HATPase"/>
    <property type="match status" value="1"/>
</dbReference>
<evidence type="ECO:0000256" key="15">
    <source>
        <dbReference type="SAM" id="Phobius"/>
    </source>
</evidence>
<keyword evidence="8" id="KW-0547">Nucleotide-binding</keyword>
<evidence type="ECO:0000256" key="14">
    <source>
        <dbReference type="SAM" id="Coils"/>
    </source>
</evidence>
<feature type="transmembrane region" description="Helical" evidence="15">
    <location>
        <begin position="12"/>
        <end position="31"/>
    </location>
</feature>
<evidence type="ECO:0000313" key="17">
    <source>
        <dbReference type="EMBL" id="PWJ11858.1"/>
    </source>
</evidence>
<dbReference type="SMART" id="SM00387">
    <property type="entry name" value="HATPase_c"/>
    <property type="match status" value="1"/>
</dbReference>
<dbReference type="InterPro" id="IPR003594">
    <property type="entry name" value="HATPase_dom"/>
</dbReference>
<feature type="transmembrane region" description="Helical" evidence="15">
    <location>
        <begin position="98"/>
        <end position="120"/>
    </location>
</feature>
<dbReference type="SUPFAM" id="SSF47384">
    <property type="entry name" value="Homodimeric domain of signal transducing histidine kinase"/>
    <property type="match status" value="1"/>
</dbReference>
<dbReference type="PROSITE" id="PS50109">
    <property type="entry name" value="HIS_KIN"/>
    <property type="match status" value="1"/>
</dbReference>
<dbReference type="EMBL" id="QGDI01000008">
    <property type="protein sequence ID" value="PWJ11858.1"/>
    <property type="molecule type" value="Genomic_DNA"/>
</dbReference>
<dbReference type="Proteomes" id="UP000245720">
    <property type="component" value="Unassembled WGS sequence"/>
</dbReference>
<name>A0A315XYY9_RUMFL</name>
<keyword evidence="9 17" id="KW-0418">Kinase</keyword>
<dbReference type="SMART" id="SM00388">
    <property type="entry name" value="HisKA"/>
    <property type="match status" value="1"/>
</dbReference>
<comment type="caution">
    <text evidence="17">The sequence shown here is derived from an EMBL/GenBank/DDBJ whole genome shotgun (WGS) entry which is preliminary data.</text>
</comment>
<dbReference type="GO" id="GO:0005886">
    <property type="term" value="C:plasma membrane"/>
    <property type="evidence" value="ECO:0007669"/>
    <property type="project" value="UniProtKB-SubCell"/>
</dbReference>
<keyword evidence="12" id="KW-0902">Two-component regulatory system</keyword>
<evidence type="ECO:0000256" key="5">
    <source>
        <dbReference type="ARBA" id="ARBA00022553"/>
    </source>
</evidence>
<dbReference type="InterPro" id="IPR004358">
    <property type="entry name" value="Sig_transdc_His_kin-like_C"/>
</dbReference>
<evidence type="ECO:0000256" key="13">
    <source>
        <dbReference type="ARBA" id="ARBA00023136"/>
    </source>
</evidence>
<gene>
    <name evidence="17" type="ORF">IE37_02122</name>
</gene>
<evidence type="ECO:0000256" key="10">
    <source>
        <dbReference type="ARBA" id="ARBA00022840"/>
    </source>
</evidence>
<dbReference type="RefSeq" id="WP_109726882.1">
    <property type="nucleotide sequence ID" value="NZ_QGDI01000008.1"/>
</dbReference>
<evidence type="ECO:0000256" key="8">
    <source>
        <dbReference type="ARBA" id="ARBA00022741"/>
    </source>
</evidence>
<dbReference type="PANTHER" id="PTHR45528">
    <property type="entry name" value="SENSOR HISTIDINE KINASE CPXA"/>
    <property type="match status" value="1"/>
</dbReference>
<reference evidence="17 18" key="1">
    <citation type="submission" date="2018-05" db="EMBL/GenBank/DDBJ databases">
        <title>The Hungate 1000. A catalogue of reference genomes from the rumen microbiome.</title>
        <authorList>
            <person name="Kelly W."/>
        </authorList>
    </citation>
    <scope>NUCLEOTIDE SEQUENCE [LARGE SCALE GENOMIC DNA]</scope>
    <source>
        <strain evidence="17 18">SAb67</strain>
    </source>
</reference>
<dbReference type="Gene3D" id="1.10.287.130">
    <property type="match status" value="1"/>
</dbReference>
<dbReference type="AlphaFoldDB" id="A0A315XYY9"/>
<evidence type="ECO:0000256" key="12">
    <source>
        <dbReference type="ARBA" id="ARBA00023012"/>
    </source>
</evidence>
<dbReference type="EC" id="2.7.13.3" evidence="3"/>
<protein>
    <recommendedName>
        <fullName evidence="3">histidine kinase</fullName>
        <ecNumber evidence="3">2.7.13.3</ecNumber>
    </recommendedName>
</protein>
<dbReference type="PANTHER" id="PTHR45528:SF1">
    <property type="entry name" value="SENSOR HISTIDINE KINASE CPXA"/>
    <property type="match status" value="1"/>
</dbReference>
<evidence type="ECO:0000256" key="3">
    <source>
        <dbReference type="ARBA" id="ARBA00012438"/>
    </source>
</evidence>
<evidence type="ECO:0000256" key="1">
    <source>
        <dbReference type="ARBA" id="ARBA00000085"/>
    </source>
</evidence>
<accession>A0A315XYY9</accession>
<dbReference type="InterPro" id="IPR036097">
    <property type="entry name" value="HisK_dim/P_sf"/>
</dbReference>
<evidence type="ECO:0000256" key="11">
    <source>
        <dbReference type="ARBA" id="ARBA00022989"/>
    </source>
</evidence>
<evidence type="ECO:0000256" key="2">
    <source>
        <dbReference type="ARBA" id="ARBA00004651"/>
    </source>
</evidence>
<keyword evidence="14" id="KW-0175">Coiled coil</keyword>
<dbReference type="GO" id="GO:0005524">
    <property type="term" value="F:ATP binding"/>
    <property type="evidence" value="ECO:0007669"/>
    <property type="project" value="UniProtKB-KW"/>
</dbReference>
<keyword evidence="11 15" id="KW-1133">Transmembrane helix</keyword>
<feature type="coiled-coil region" evidence="14">
    <location>
        <begin position="163"/>
        <end position="190"/>
    </location>
</feature>
<comment type="subcellular location">
    <subcellularLocation>
        <location evidence="2">Cell membrane</location>
        <topology evidence="2">Multi-pass membrane protein</topology>
    </subcellularLocation>
</comment>
<dbReference type="CDD" id="cd00082">
    <property type="entry name" value="HisKA"/>
    <property type="match status" value="1"/>
</dbReference>
<dbReference type="InterPro" id="IPR005467">
    <property type="entry name" value="His_kinase_dom"/>
</dbReference>
<sequence length="407" mass="46811">MKKRNKKPKSSLVIYILGNLLAMLVIILFSIDMINITYDHFAKKQIKSVYFEVFPDATKEEEKAFEEDYLVTGIMHYEPAYSELYRKLNMKMALFSSYATLSLYIFVIIIIILFGIKIIIRLSKELKKLDQALEHFSQSALVNNELSEINSKIKEFNNICGSYNRLMEKLKTSEEERKQLEDEQRQMIADISHDIKTPITVMQGYAKAISDDIVDDDTKRKYLDSICRKSETVAELVNTLHEYSKLEHPHFDFNMEEGDLCEYLRSYLAMKYQDLELAGFELEAELPDEEIMFSFDHKQLSRVFENLITNSYRHNPPGTAIYAAMKESGSDIIINIGDNGRGIPEELRKTIFEPFVVGNKSRTGTKGSGLGLAISRKIVEAHNGTISLADDPEGRMKTMYEIVLHRA</sequence>
<comment type="catalytic activity">
    <reaction evidence="1">
        <text>ATP + protein L-histidine = ADP + protein N-phospho-L-histidine.</text>
        <dbReference type="EC" id="2.7.13.3"/>
    </reaction>
</comment>
<keyword evidence="6" id="KW-0808">Transferase</keyword>
<dbReference type="Gene3D" id="3.30.565.10">
    <property type="entry name" value="Histidine kinase-like ATPase, C-terminal domain"/>
    <property type="match status" value="1"/>
</dbReference>
<dbReference type="GO" id="GO:0000155">
    <property type="term" value="F:phosphorelay sensor kinase activity"/>
    <property type="evidence" value="ECO:0007669"/>
    <property type="project" value="InterPro"/>
</dbReference>